<dbReference type="SMART" id="SM00034">
    <property type="entry name" value="CLECT"/>
    <property type="match status" value="1"/>
</dbReference>
<proteinExistence type="predicted"/>
<evidence type="ECO:0000259" key="3">
    <source>
        <dbReference type="PROSITE" id="PS50041"/>
    </source>
</evidence>
<dbReference type="PROSITE" id="PS50041">
    <property type="entry name" value="C_TYPE_LECTIN_2"/>
    <property type="match status" value="1"/>
</dbReference>
<organism evidence="4 5">
    <name type="scientific">Mytilus edulis</name>
    <name type="common">Blue mussel</name>
    <dbReference type="NCBI Taxonomy" id="6550"/>
    <lineage>
        <taxon>Eukaryota</taxon>
        <taxon>Metazoa</taxon>
        <taxon>Spiralia</taxon>
        <taxon>Lophotrochozoa</taxon>
        <taxon>Mollusca</taxon>
        <taxon>Bivalvia</taxon>
        <taxon>Autobranchia</taxon>
        <taxon>Pteriomorphia</taxon>
        <taxon>Mytilida</taxon>
        <taxon>Mytiloidea</taxon>
        <taxon>Mytilidae</taxon>
        <taxon>Mytilinae</taxon>
        <taxon>Mytilus</taxon>
    </lineage>
</organism>
<dbReference type="OrthoDB" id="418245at2759"/>
<feature type="transmembrane region" description="Helical" evidence="2">
    <location>
        <begin position="155"/>
        <end position="175"/>
    </location>
</feature>
<dbReference type="InterPro" id="IPR016187">
    <property type="entry name" value="CTDL_fold"/>
</dbReference>
<evidence type="ECO:0000313" key="5">
    <source>
        <dbReference type="Proteomes" id="UP000683360"/>
    </source>
</evidence>
<comment type="caution">
    <text evidence="4">The sequence shown here is derived from an EMBL/GenBank/DDBJ whole genome shotgun (WGS) entry which is preliminary data.</text>
</comment>
<keyword evidence="5" id="KW-1185">Reference proteome</keyword>
<feature type="domain" description="C-type lectin" evidence="3">
    <location>
        <begin position="181"/>
        <end position="280"/>
    </location>
</feature>
<keyword evidence="2" id="KW-1133">Transmembrane helix</keyword>
<dbReference type="CDD" id="cd00037">
    <property type="entry name" value="CLECT"/>
    <property type="match status" value="1"/>
</dbReference>
<evidence type="ECO:0000313" key="4">
    <source>
        <dbReference type="EMBL" id="CAG2196170.1"/>
    </source>
</evidence>
<dbReference type="EMBL" id="CAJPWZ010000548">
    <property type="protein sequence ID" value="CAG2196170.1"/>
    <property type="molecule type" value="Genomic_DNA"/>
</dbReference>
<dbReference type="SUPFAM" id="SSF56436">
    <property type="entry name" value="C-type lectin-like"/>
    <property type="match status" value="1"/>
</dbReference>
<reference evidence="4" key="1">
    <citation type="submission" date="2021-03" db="EMBL/GenBank/DDBJ databases">
        <authorList>
            <person name="Bekaert M."/>
        </authorList>
    </citation>
    <scope>NUCLEOTIDE SEQUENCE</scope>
</reference>
<keyword evidence="2" id="KW-0472">Membrane</keyword>
<accession>A0A8S3QM70</accession>
<sequence>MGIHGISNQHANYMNYYNLKFHKAVFVDNKTTLVSFALEYLLVYAPVSVTLLWNRKECVLINGQQEYAVKQTDENILRGLVSMVKYNSCFVCCVLEYVLVYAPVTFILLWNVTTCVPSGQQAYMASWKGDSPLAFINVIVKAMKDLKPDLKSMPILHLISTLSSSLVMISMKNYVLIKDNCKRLGGNLVELETSEENEFLKDKWRTLNTTVDAYWIGGYNFNNDGDMEWISKPNQVMPFNDMQPGQMDGPMTELCLMFCGCFDFRWADHYCDTLLPYICEF</sequence>
<dbReference type="Gene3D" id="3.10.100.10">
    <property type="entry name" value="Mannose-Binding Protein A, subunit A"/>
    <property type="match status" value="1"/>
</dbReference>
<protein>
    <submittedName>
        <fullName evidence="4">CLEC3A</fullName>
    </submittedName>
</protein>
<evidence type="ECO:0000256" key="2">
    <source>
        <dbReference type="SAM" id="Phobius"/>
    </source>
</evidence>
<keyword evidence="1" id="KW-1015">Disulfide bond</keyword>
<evidence type="ECO:0000256" key="1">
    <source>
        <dbReference type="ARBA" id="ARBA00023157"/>
    </source>
</evidence>
<dbReference type="Proteomes" id="UP000683360">
    <property type="component" value="Unassembled WGS sequence"/>
</dbReference>
<dbReference type="InterPro" id="IPR001304">
    <property type="entry name" value="C-type_lectin-like"/>
</dbReference>
<gene>
    <name evidence="4" type="ORF">MEDL_11093</name>
</gene>
<dbReference type="AlphaFoldDB" id="A0A8S3QM70"/>
<feature type="transmembrane region" description="Helical" evidence="2">
    <location>
        <begin position="33"/>
        <end position="53"/>
    </location>
</feature>
<feature type="transmembrane region" description="Helical" evidence="2">
    <location>
        <begin position="88"/>
        <end position="110"/>
    </location>
</feature>
<name>A0A8S3QM70_MYTED</name>
<dbReference type="PROSITE" id="PS00615">
    <property type="entry name" value="C_TYPE_LECTIN_1"/>
    <property type="match status" value="1"/>
</dbReference>
<dbReference type="InterPro" id="IPR016186">
    <property type="entry name" value="C-type_lectin-like/link_sf"/>
</dbReference>
<keyword evidence="2" id="KW-0812">Transmembrane</keyword>
<dbReference type="InterPro" id="IPR018378">
    <property type="entry name" value="C-type_lectin_CS"/>
</dbReference>
<dbReference type="Pfam" id="PF00059">
    <property type="entry name" value="Lectin_C"/>
    <property type="match status" value="1"/>
</dbReference>